<keyword evidence="3" id="KW-1185">Reference proteome</keyword>
<accession>Q91BH6</accession>
<dbReference type="RefSeq" id="NP_258317.1">
    <property type="nucleotide sequence ID" value="NC_003102.1"/>
</dbReference>
<sequence>MSSTRSPGTSAATTTTTKYNQCVSEKSVSFKPITFRKSQCPIHPLRANCRVIKTFDEDDGKEIVYHFTFIEGYFKQYDGTPYYMRLLPSGRDVSDYGKLDMAELMACYVRLDRQRDGGGGNDEKFFTIDEAGERDMVALRRTVKSLIEYMHSSIRGYVLMFDEPQIDVIYSQLRTVLLPQRMYMLSGSEDPTVPAPSEFDIFTVPDTDASVESQNIYKTFLVYNTTLTMMLNQRNPFNAHDKNISIVFRNLGVCPNNSMRVKCCDLKYGGNASPGHFMCPTREIVRRVFKYNKWVKNPNNYKRYFELILKPVQRERRFDDGPTRRTFANLDAIILDWYNFMEDFKTYHVGQQ</sequence>
<evidence type="ECO:0000313" key="2">
    <source>
        <dbReference type="EMBL" id="QHN73899.1"/>
    </source>
</evidence>
<proteinExistence type="predicted"/>
<dbReference type="EMBL" id="AF325155">
    <property type="protein sequence ID" value="AAL01734.1"/>
    <property type="molecule type" value="Genomic_DNA"/>
</dbReference>
<evidence type="ECO:0000313" key="3">
    <source>
        <dbReference type="Proteomes" id="UP000202667"/>
    </source>
</evidence>
<gene>
    <name evidence="2" type="primary">ORF49</name>
</gene>
<dbReference type="InterPro" id="IPR008416">
    <property type="entry name" value="Baculo_VP1054"/>
</dbReference>
<dbReference type="Proteomes" id="UP000202667">
    <property type="component" value="Segment"/>
</dbReference>
<organismHost>
    <name type="scientific">Lepidoptera</name>
    <name type="common">moths &amp; butterflies</name>
    <dbReference type="NCBI Taxonomy" id="7088"/>
</organismHost>
<dbReference type="KEGG" id="vg:922248"/>
<dbReference type="EMBL" id="MN342245">
    <property type="protein sequence ID" value="QHN73899.1"/>
    <property type="molecule type" value="Genomic_DNA"/>
</dbReference>
<dbReference type="OrthoDB" id="6189at10239"/>
<name>Q91BH6_NPVST</name>
<dbReference type="Pfam" id="PF05789">
    <property type="entry name" value="Baculo_VP1054"/>
    <property type="match status" value="1"/>
</dbReference>
<organism evidence="1 3">
    <name type="scientific">Spodoptera litura multicapsid nucleopolyhedrovirus</name>
    <name type="common">SpltMNPV</name>
    <dbReference type="NCBI Taxonomy" id="46242"/>
    <lineage>
        <taxon>Viruses</taxon>
        <taxon>Viruses incertae sedis</taxon>
        <taxon>Naldaviricetes</taxon>
        <taxon>Lefavirales</taxon>
        <taxon>Baculoviridae</taxon>
        <taxon>Alphabaculovirus</taxon>
        <taxon>Alphabaculovirus spliturae</taxon>
    </lineage>
</organism>
<protein>
    <submittedName>
        <fullName evidence="1 2">Vp1054</fullName>
    </submittedName>
</protein>
<evidence type="ECO:0000313" key="1">
    <source>
        <dbReference type="EMBL" id="AAL01734.1"/>
    </source>
</evidence>
<reference evidence="1 3" key="1">
    <citation type="journal article" date="2001" name="Virology">
        <title>Sequence analysis of the Spodoptera litura multicapsid nucleopolyhedrovirus genome.</title>
        <authorList>
            <person name="Pang Y."/>
            <person name="Yu J."/>
            <person name="Wang L."/>
            <person name="Hu X."/>
            <person name="Bao W."/>
            <person name="Li G."/>
            <person name="Chen C."/>
            <person name="Han H."/>
            <person name="Hu S."/>
            <person name="Yang H."/>
        </authorList>
    </citation>
    <scope>NUCLEOTIDE SEQUENCE [LARGE SCALE GENOMIC DNA]</scope>
    <source>
        <strain evidence="1 3">G2</strain>
    </source>
</reference>
<reference evidence="2" key="2">
    <citation type="journal article" date="2019" name="Viruses">
        <title>Identification of Loci Associated with Enhanced Virulence in Spodoptera litura Nucleopolyhedrovirus Isolates Using Deep Sequencing.</title>
        <authorList>
            <person name="Zwart M.P."/>
            <person name="Ali G."/>
            <person name="Strien E.A.V."/>
            <person name="Schijlen E.G.W.M."/>
            <person name="Wang M."/>
            <person name="Werf W.V."/>
            <person name="Vlak J.M."/>
        </authorList>
    </citation>
    <scope>NUCLEOTIDE SEQUENCE</scope>
    <source>
        <strain evidence="2">G2</strain>
    </source>
</reference>